<proteinExistence type="predicted"/>
<dbReference type="AlphaFoldDB" id="A0A3M7R9J7"/>
<name>A0A3M7R9J7_BRAPC</name>
<organism evidence="1 2">
    <name type="scientific">Brachionus plicatilis</name>
    <name type="common">Marine rotifer</name>
    <name type="synonym">Brachionus muelleri</name>
    <dbReference type="NCBI Taxonomy" id="10195"/>
    <lineage>
        <taxon>Eukaryota</taxon>
        <taxon>Metazoa</taxon>
        <taxon>Spiralia</taxon>
        <taxon>Gnathifera</taxon>
        <taxon>Rotifera</taxon>
        <taxon>Eurotatoria</taxon>
        <taxon>Monogononta</taxon>
        <taxon>Pseudotrocha</taxon>
        <taxon>Ploima</taxon>
        <taxon>Brachionidae</taxon>
        <taxon>Brachionus</taxon>
    </lineage>
</organism>
<sequence length="68" mass="7909">MGKEIGAPHYPLGNIRDNYNCQMSKLDKSIKKNNIIMNPNEKNYERSIRTSIGSHSKEVHPMCKFHYT</sequence>
<accession>A0A3M7R9J7</accession>
<reference evidence="1 2" key="1">
    <citation type="journal article" date="2018" name="Sci. Rep.">
        <title>Genomic signatures of local adaptation to the degree of environmental predictability in rotifers.</title>
        <authorList>
            <person name="Franch-Gras L."/>
            <person name="Hahn C."/>
            <person name="Garcia-Roger E.M."/>
            <person name="Carmona M.J."/>
            <person name="Serra M."/>
            <person name="Gomez A."/>
        </authorList>
    </citation>
    <scope>NUCLEOTIDE SEQUENCE [LARGE SCALE GENOMIC DNA]</scope>
    <source>
        <strain evidence="1">HYR1</strain>
    </source>
</reference>
<dbReference type="Proteomes" id="UP000276133">
    <property type="component" value="Unassembled WGS sequence"/>
</dbReference>
<evidence type="ECO:0000313" key="2">
    <source>
        <dbReference type="Proteomes" id="UP000276133"/>
    </source>
</evidence>
<keyword evidence="2" id="KW-1185">Reference proteome</keyword>
<dbReference type="EMBL" id="REGN01003923">
    <property type="protein sequence ID" value="RNA20094.1"/>
    <property type="molecule type" value="Genomic_DNA"/>
</dbReference>
<protein>
    <submittedName>
        <fullName evidence="1">Uncharacterized protein</fullName>
    </submittedName>
</protein>
<evidence type="ECO:0000313" key="1">
    <source>
        <dbReference type="EMBL" id="RNA20094.1"/>
    </source>
</evidence>
<comment type="caution">
    <text evidence="1">The sequence shown here is derived from an EMBL/GenBank/DDBJ whole genome shotgun (WGS) entry which is preliminary data.</text>
</comment>
<gene>
    <name evidence="1" type="ORF">BpHYR1_014903</name>
</gene>